<keyword evidence="3" id="KW-1185">Reference proteome</keyword>
<dbReference type="AlphaFoldDB" id="Q6MHH2"/>
<evidence type="ECO:0000313" key="2">
    <source>
        <dbReference type="EMBL" id="CAE78360.1"/>
    </source>
</evidence>
<dbReference type="STRING" id="264462.Bd3572"/>
<dbReference type="HOGENOM" id="CLU_775373_0_0_7"/>
<sequence>MRPFIVGAFIFLLQAVSYASTEAVMPIGALPKNSSVKLQAVKEGTRFITPQYEGNSGFLKDVDQNSLYQVTDISGTEDTSDNADLQALAKSSNLVVQKSDLGTNSATCSSGDGTTNCTLTSDVPAYKTGSFNLIDWFLNLFGLGSKPKSLVTPSTGTEVAEADAMAAAMTEKIDSTNRLLNSRSTTANCDEKKFPEVIQNNKTLNCGLKQALEALKKNKDKVNQDKFIFNDFSDGGVMGKMWILNADGSLANVVDKNPLWVSRGEGGFGNGRGSLKTPNGAIMTKAYSPPRGGNIRDGIELLGLEPENKDIHSRGVLLHGWDPYTPTQGCLGVAGSLDTVRHGRSKLGTPPPYLDQLKQGFLKEGGTMIYNFTPSKVKSCQ</sequence>
<evidence type="ECO:0000256" key="1">
    <source>
        <dbReference type="SAM" id="SignalP"/>
    </source>
</evidence>
<name>Q6MHH2_BDEBA</name>
<gene>
    <name evidence="2" type="ordered locus">Bd3572</name>
</gene>
<protein>
    <recommendedName>
        <fullName evidence="4">Secreted protein</fullName>
    </recommendedName>
</protein>
<organism evidence="2 3">
    <name type="scientific">Bdellovibrio bacteriovorus (strain ATCC 15356 / DSM 50701 / NCIMB 9529 / HD100)</name>
    <dbReference type="NCBI Taxonomy" id="264462"/>
    <lineage>
        <taxon>Bacteria</taxon>
        <taxon>Pseudomonadati</taxon>
        <taxon>Bdellovibrionota</taxon>
        <taxon>Bdellovibrionia</taxon>
        <taxon>Bdellovibrionales</taxon>
        <taxon>Pseudobdellovibrionaceae</taxon>
        <taxon>Bdellovibrio</taxon>
    </lineage>
</organism>
<evidence type="ECO:0000313" key="3">
    <source>
        <dbReference type="Proteomes" id="UP000008080"/>
    </source>
</evidence>
<reference evidence="2 3" key="1">
    <citation type="journal article" date="2004" name="Science">
        <title>A predator unmasked: life cycle of Bdellovibrio bacteriovorus from a genomic perspective.</title>
        <authorList>
            <person name="Rendulic S."/>
            <person name="Jagtap P."/>
            <person name="Rosinus A."/>
            <person name="Eppinger M."/>
            <person name="Baar C."/>
            <person name="Lanz C."/>
            <person name="Keller H."/>
            <person name="Lambert C."/>
            <person name="Evans K.J."/>
            <person name="Goesmann A."/>
            <person name="Meyer F."/>
            <person name="Sockett R.E."/>
            <person name="Schuster S.C."/>
        </authorList>
    </citation>
    <scope>NUCLEOTIDE SEQUENCE [LARGE SCALE GENOMIC DNA]</scope>
    <source>
        <strain evidence="3">ATCC 15356 / DSM 50701 / NCIMB 9529 / HD100</strain>
    </source>
</reference>
<feature type="chain" id="PRO_5004277518" description="Secreted protein" evidence="1">
    <location>
        <begin position="20"/>
        <end position="381"/>
    </location>
</feature>
<feature type="signal peptide" evidence="1">
    <location>
        <begin position="1"/>
        <end position="19"/>
    </location>
</feature>
<proteinExistence type="predicted"/>
<keyword evidence="1" id="KW-0732">Signal</keyword>
<dbReference type="Proteomes" id="UP000008080">
    <property type="component" value="Chromosome"/>
</dbReference>
<dbReference type="GeneID" id="93014372"/>
<dbReference type="KEGG" id="bba:Bd3572"/>
<dbReference type="EMBL" id="BX842655">
    <property type="protein sequence ID" value="CAE78360.1"/>
    <property type="molecule type" value="Genomic_DNA"/>
</dbReference>
<dbReference type="RefSeq" id="WP_011165898.1">
    <property type="nucleotide sequence ID" value="NC_005363.1"/>
</dbReference>
<accession>Q6MHH2</accession>
<evidence type="ECO:0008006" key="4">
    <source>
        <dbReference type="Google" id="ProtNLM"/>
    </source>
</evidence>